<dbReference type="STRING" id="267212.GCA_001063965_00883"/>
<gene>
    <name evidence="2" type="ORF">HMPREF9123_2767</name>
</gene>
<keyword evidence="1" id="KW-0472">Membrane</keyword>
<proteinExistence type="predicted"/>
<keyword evidence="3" id="KW-1185">Reference proteome</keyword>
<feature type="transmembrane region" description="Helical" evidence="1">
    <location>
        <begin position="91"/>
        <end position="113"/>
    </location>
</feature>
<comment type="caution">
    <text evidence="2">The sequence shown here is derived from an EMBL/GenBank/DDBJ whole genome shotgun (WGS) entry which is preliminary data.</text>
</comment>
<name>F2BGB0_9NEIS</name>
<keyword evidence="1" id="KW-0812">Transmembrane</keyword>
<sequence length="467" mass="50493">MLESTAFQTACIRCAAIRIRTMLSDPACRLAELVRLLEEDGHVFPADPETVTESLRYEGGGAEQRLLRRAALIDSDGRLADALQRSRSGVFWLWVVAATLLFSASFSATYALMDEKGLNFFLVLAGVLGTNTVMLLAWLAAAVLLRRKGTLPVSSPTGWLHGRDPVSLALLRLTAAEWRRPEARWLAGAAAHSLWLAALCGMLVCILLLLSVRQYTFNWESTLLDGSALAGIVAALARLPAALGFPAPDAAAVLHGRTHGNAADAQAWAWLLVGCILCYGILPRLIAWAACKLLLRRAASGLPLDKPYYQNIIRRWQTQITDADTQGESVPVLPPPPADTGAAQWAVMLETAWPDKNWHRSVAARQWLDKGVADSRDAVAALLAELAAQPVQLLIGIRAHTVPDRGILRQTAALAAAAQGGAIVQLLQADPVPEDADDILSQWQAALSERNIPSLLPPQAAQRRRKT</sequence>
<dbReference type="Pfam" id="PF11067">
    <property type="entry name" value="DUF2868"/>
    <property type="match status" value="1"/>
</dbReference>
<evidence type="ECO:0000313" key="2">
    <source>
        <dbReference type="EMBL" id="EGF06807.1"/>
    </source>
</evidence>
<feature type="transmembrane region" description="Helical" evidence="1">
    <location>
        <begin position="185"/>
        <end position="210"/>
    </location>
</feature>
<reference evidence="2 3" key="1">
    <citation type="submission" date="2011-02" db="EMBL/GenBank/DDBJ databases">
        <authorList>
            <person name="Muzny D."/>
            <person name="Qin X."/>
            <person name="Deng J."/>
            <person name="Jiang H."/>
            <person name="Liu Y."/>
            <person name="Qu J."/>
            <person name="Song X.-Z."/>
            <person name="Zhang L."/>
            <person name="Thornton R."/>
            <person name="Coyle M."/>
            <person name="Francisco L."/>
            <person name="Jackson L."/>
            <person name="Javaid M."/>
            <person name="Korchina V."/>
            <person name="Kovar C."/>
            <person name="Mata R."/>
            <person name="Mathew T."/>
            <person name="Ngo R."/>
            <person name="Nguyen L."/>
            <person name="Nguyen N."/>
            <person name="Okwuonu G."/>
            <person name="Ongeri F."/>
            <person name="Pham C."/>
            <person name="Simmons D."/>
            <person name="Wilczek-Boney K."/>
            <person name="Hale W."/>
            <person name="Jakkamsetti A."/>
            <person name="Pham P."/>
            <person name="Ruth R."/>
            <person name="San Lucas F."/>
            <person name="Warren J."/>
            <person name="Zhang J."/>
            <person name="Zhao Z."/>
            <person name="Zhou C."/>
            <person name="Zhu D."/>
            <person name="Lee S."/>
            <person name="Bess C."/>
            <person name="Blankenburg K."/>
            <person name="Forbes L."/>
            <person name="Fu Q."/>
            <person name="Gubbala S."/>
            <person name="Hirani K."/>
            <person name="Jayaseelan J.C."/>
            <person name="Lara F."/>
            <person name="Munidasa M."/>
            <person name="Palculict T."/>
            <person name="Patil S."/>
            <person name="Pu L.-L."/>
            <person name="Saada N."/>
            <person name="Tang L."/>
            <person name="Weissenberger G."/>
            <person name="Zhu Y."/>
            <person name="Hemphill L."/>
            <person name="Shang Y."/>
            <person name="Youmans B."/>
            <person name="Ayvaz T."/>
            <person name="Ross M."/>
            <person name="Santibanez J."/>
            <person name="Aqrawi P."/>
            <person name="Gross S."/>
            <person name="Joshi V."/>
            <person name="Fowler G."/>
            <person name="Nazareth L."/>
            <person name="Reid J."/>
            <person name="Worley K."/>
            <person name="Petrosino J."/>
            <person name="Highlander S."/>
            <person name="Gibbs R."/>
        </authorList>
    </citation>
    <scope>NUCLEOTIDE SEQUENCE [LARGE SCALE GENOMIC DNA]</scope>
    <source>
        <strain evidence="2 3">ATCC BAA-1200</strain>
    </source>
</reference>
<protein>
    <submittedName>
        <fullName evidence="2">Integral membrane protein</fullName>
    </submittedName>
</protein>
<dbReference type="HOGENOM" id="CLU_044847_0_0_4"/>
<keyword evidence="1" id="KW-1133">Transmembrane helix</keyword>
<organism evidence="2 3">
    <name type="scientific">Neisseria bacilliformis ATCC BAA-1200</name>
    <dbReference type="NCBI Taxonomy" id="888742"/>
    <lineage>
        <taxon>Bacteria</taxon>
        <taxon>Pseudomonadati</taxon>
        <taxon>Pseudomonadota</taxon>
        <taxon>Betaproteobacteria</taxon>
        <taxon>Neisseriales</taxon>
        <taxon>Neisseriaceae</taxon>
        <taxon>Neisseria</taxon>
    </lineage>
</organism>
<dbReference type="InterPro" id="IPR021296">
    <property type="entry name" value="DUF2868"/>
</dbReference>
<evidence type="ECO:0000313" key="3">
    <source>
        <dbReference type="Proteomes" id="UP000004105"/>
    </source>
</evidence>
<dbReference type="EMBL" id="AFAY01000054">
    <property type="protein sequence ID" value="EGF06807.1"/>
    <property type="molecule type" value="Genomic_DNA"/>
</dbReference>
<dbReference type="AlphaFoldDB" id="F2BGB0"/>
<evidence type="ECO:0000256" key="1">
    <source>
        <dbReference type="SAM" id="Phobius"/>
    </source>
</evidence>
<feature type="transmembrane region" description="Helical" evidence="1">
    <location>
        <begin position="267"/>
        <end position="287"/>
    </location>
</feature>
<accession>F2BGB0</accession>
<dbReference type="Proteomes" id="UP000004105">
    <property type="component" value="Unassembled WGS sequence"/>
</dbReference>
<feature type="transmembrane region" description="Helical" evidence="1">
    <location>
        <begin position="120"/>
        <end position="145"/>
    </location>
</feature>